<dbReference type="Proteomes" id="UP000177171">
    <property type="component" value="Unassembled WGS sequence"/>
</dbReference>
<comment type="caution">
    <text evidence="1">The sequence shown here is derived from an EMBL/GenBank/DDBJ whole genome shotgun (WGS) entry which is preliminary data.</text>
</comment>
<dbReference type="AlphaFoldDB" id="A0A1G2LTB4"/>
<accession>A0A1G2LTB4</accession>
<evidence type="ECO:0000313" key="2">
    <source>
        <dbReference type="Proteomes" id="UP000177171"/>
    </source>
</evidence>
<protein>
    <submittedName>
        <fullName evidence="1">Uncharacterized protein</fullName>
    </submittedName>
</protein>
<sequence>MENWHEYGQILDRIERIMKAYFPQSGVNPEIEKWHQDEPVITARWIGADGIERNINMYLDDSPENCSLRISANAWRDDQTERERRWIYHEFTDIDFSGWRKEFRVTILCVLINLLDIAFSKISSITDSDLTMNNKFPPNPAAKK</sequence>
<reference evidence="1 2" key="1">
    <citation type="journal article" date="2016" name="Nat. Commun.">
        <title>Thousands of microbial genomes shed light on interconnected biogeochemical processes in an aquifer system.</title>
        <authorList>
            <person name="Anantharaman K."/>
            <person name="Brown C.T."/>
            <person name="Hug L.A."/>
            <person name="Sharon I."/>
            <person name="Castelle C.J."/>
            <person name="Probst A.J."/>
            <person name="Thomas B.C."/>
            <person name="Singh A."/>
            <person name="Wilkins M.J."/>
            <person name="Karaoz U."/>
            <person name="Brodie E.L."/>
            <person name="Williams K.H."/>
            <person name="Hubbard S.S."/>
            <person name="Banfield J.F."/>
        </authorList>
    </citation>
    <scope>NUCLEOTIDE SEQUENCE [LARGE SCALE GENOMIC DNA]</scope>
</reference>
<gene>
    <name evidence="1" type="ORF">A3G49_04325</name>
</gene>
<dbReference type="EMBL" id="MHQY01000001">
    <property type="protein sequence ID" value="OHA14885.1"/>
    <property type="molecule type" value="Genomic_DNA"/>
</dbReference>
<proteinExistence type="predicted"/>
<evidence type="ECO:0000313" key="1">
    <source>
        <dbReference type="EMBL" id="OHA14885.1"/>
    </source>
</evidence>
<organism evidence="1 2">
    <name type="scientific">Candidatus Sungbacteria bacterium RIFCSPLOWO2_12_FULL_41_11</name>
    <dbReference type="NCBI Taxonomy" id="1802286"/>
    <lineage>
        <taxon>Bacteria</taxon>
        <taxon>Candidatus Sungiibacteriota</taxon>
    </lineage>
</organism>
<name>A0A1G2LTB4_9BACT</name>